<name>A0A1C0ARL9_9ACTN</name>
<dbReference type="Proteomes" id="UP000093501">
    <property type="component" value="Unassembled WGS sequence"/>
</dbReference>
<protein>
    <submittedName>
        <fullName evidence="1">Uncharacterized protein</fullName>
    </submittedName>
</protein>
<proteinExistence type="predicted"/>
<keyword evidence="2" id="KW-1185">Reference proteome</keyword>
<sequence length="268" mass="27517">MVAGIGLAASGCSTPVPDAPAAPPGRATVMVDLYSGRENPQIPLDPDVAEELYLMISDSAAAGEVIPADPPDPGLGFRGFVVTPADANLPVLRILPTAVYLDESGTPGRVNDPGSGFYNRVYDAVRPLLDEATRTALPDSNPAIPDVTATIPPQVGAAATWTLADPGRVTATSTTVTIEVTRAECSSGVTGAIAQPAVSLGIDDIIIRVDAEPLPGNEPQNCQGNDSVQMTVSLHEPIGDRALVDAACLEGPAVRTSFCGTGAIRWSP</sequence>
<gene>
    <name evidence="1" type="ORF">BCR15_12960</name>
</gene>
<dbReference type="EMBL" id="MBQD01000005">
    <property type="protein sequence ID" value="OCL36845.1"/>
    <property type="molecule type" value="Genomic_DNA"/>
</dbReference>
<reference evidence="2" key="1">
    <citation type="submission" date="2016-07" db="EMBL/GenBank/DDBJ databases">
        <authorList>
            <person name="Florea S."/>
            <person name="Webb J.S."/>
            <person name="Jaromczyk J."/>
            <person name="Schardl C.L."/>
        </authorList>
    </citation>
    <scope>NUCLEOTIDE SEQUENCE [LARGE SCALE GENOMIC DNA]</scope>
    <source>
        <strain evidence="2">IPBSL-7</strain>
    </source>
</reference>
<accession>A0A1C0ARL9</accession>
<comment type="caution">
    <text evidence="1">The sequence shown here is derived from an EMBL/GenBank/DDBJ whole genome shotgun (WGS) entry which is preliminary data.</text>
</comment>
<evidence type="ECO:0000313" key="2">
    <source>
        <dbReference type="Proteomes" id="UP000093501"/>
    </source>
</evidence>
<organism evidence="1 2">
    <name type="scientific">Tessaracoccus lapidicaptus</name>
    <dbReference type="NCBI Taxonomy" id="1427523"/>
    <lineage>
        <taxon>Bacteria</taxon>
        <taxon>Bacillati</taxon>
        <taxon>Actinomycetota</taxon>
        <taxon>Actinomycetes</taxon>
        <taxon>Propionibacteriales</taxon>
        <taxon>Propionibacteriaceae</taxon>
        <taxon>Tessaracoccus</taxon>
    </lineage>
</organism>
<evidence type="ECO:0000313" key="1">
    <source>
        <dbReference type="EMBL" id="OCL36845.1"/>
    </source>
</evidence>
<dbReference type="AlphaFoldDB" id="A0A1C0ARL9"/>